<dbReference type="PANTHER" id="PTHR43350:SF17">
    <property type="entry name" value="NAD-DEPENDENT ALCOHOL DEHYDROGENASE"/>
    <property type="match status" value="1"/>
</dbReference>
<keyword evidence="3" id="KW-0479">Metal-binding</keyword>
<evidence type="ECO:0000256" key="4">
    <source>
        <dbReference type="ARBA" id="ARBA00022833"/>
    </source>
</evidence>
<reference evidence="8 9" key="1">
    <citation type="journal article" date="2023" name="bioRxiv">
        <title>High-quality genome assemblies of four members of thePodospora anserinaspecies complex.</title>
        <authorList>
            <person name="Ament-Velasquez S.L."/>
            <person name="Vogan A.A."/>
            <person name="Wallerman O."/>
            <person name="Hartmann F."/>
            <person name="Gautier V."/>
            <person name="Silar P."/>
            <person name="Giraud T."/>
            <person name="Johannesson H."/>
        </authorList>
    </citation>
    <scope>NUCLEOTIDE SEQUENCE [LARGE SCALE GENOMIC DNA]</scope>
    <source>
        <strain evidence="8 9">CBS 112042</strain>
    </source>
</reference>
<dbReference type="GeneID" id="87891583"/>
<dbReference type="InterPro" id="IPR013149">
    <property type="entry name" value="ADH-like_C"/>
</dbReference>
<dbReference type="PANTHER" id="PTHR43350">
    <property type="entry name" value="NAD-DEPENDENT ALCOHOL DEHYDROGENASE"/>
    <property type="match status" value="1"/>
</dbReference>
<evidence type="ECO:0000256" key="2">
    <source>
        <dbReference type="ARBA" id="ARBA00008072"/>
    </source>
</evidence>
<dbReference type="InterPro" id="IPR011032">
    <property type="entry name" value="GroES-like_sf"/>
</dbReference>
<evidence type="ECO:0000256" key="3">
    <source>
        <dbReference type="ARBA" id="ARBA00022723"/>
    </source>
</evidence>
<evidence type="ECO:0000256" key="1">
    <source>
        <dbReference type="ARBA" id="ARBA00001947"/>
    </source>
</evidence>
<dbReference type="Pfam" id="PF00107">
    <property type="entry name" value="ADH_zinc_N"/>
    <property type="match status" value="1"/>
</dbReference>
<dbReference type="InterPro" id="IPR013154">
    <property type="entry name" value="ADH-like_N"/>
</dbReference>
<dbReference type="EMBL" id="JAFFGZ010000005">
    <property type="protein sequence ID" value="KAK4643900.1"/>
    <property type="molecule type" value="Genomic_DNA"/>
</dbReference>
<accession>A0ABR0FLJ2</accession>
<gene>
    <name evidence="8" type="ORF">QC761_0047080</name>
</gene>
<dbReference type="Pfam" id="PF08240">
    <property type="entry name" value="ADH_N"/>
    <property type="match status" value="1"/>
</dbReference>
<dbReference type="SUPFAM" id="SSF51735">
    <property type="entry name" value="NAD(P)-binding Rossmann-fold domains"/>
    <property type="match status" value="1"/>
</dbReference>
<dbReference type="SUPFAM" id="SSF50129">
    <property type="entry name" value="GroES-like"/>
    <property type="match status" value="1"/>
</dbReference>
<keyword evidence="5" id="KW-0560">Oxidoreductase</keyword>
<dbReference type="Proteomes" id="UP001322138">
    <property type="component" value="Unassembled WGS sequence"/>
</dbReference>
<dbReference type="Gene3D" id="3.40.50.720">
    <property type="entry name" value="NAD(P)-binding Rossmann-like Domain"/>
    <property type="match status" value="1"/>
</dbReference>
<comment type="cofactor">
    <cofactor evidence="1">
        <name>Zn(2+)</name>
        <dbReference type="ChEBI" id="CHEBI:29105"/>
    </cofactor>
</comment>
<proteinExistence type="inferred from homology"/>
<protein>
    <recommendedName>
        <fullName evidence="10">Alcohol dehydrogenase</fullName>
    </recommendedName>
</protein>
<feature type="domain" description="Alcohol dehydrogenase-like N-terminal" evidence="7">
    <location>
        <begin position="80"/>
        <end position="195"/>
    </location>
</feature>
<keyword evidence="9" id="KW-1185">Reference proteome</keyword>
<dbReference type="RefSeq" id="XP_062732876.1">
    <property type="nucleotide sequence ID" value="XM_062872419.1"/>
</dbReference>
<evidence type="ECO:0000259" key="6">
    <source>
        <dbReference type="Pfam" id="PF00107"/>
    </source>
</evidence>
<name>A0ABR0FLJ2_9PEZI</name>
<evidence type="ECO:0000256" key="5">
    <source>
        <dbReference type="ARBA" id="ARBA00023002"/>
    </source>
</evidence>
<organism evidence="8 9">
    <name type="scientific">Podospora bellae-mahoneyi</name>
    <dbReference type="NCBI Taxonomy" id="2093777"/>
    <lineage>
        <taxon>Eukaryota</taxon>
        <taxon>Fungi</taxon>
        <taxon>Dikarya</taxon>
        <taxon>Ascomycota</taxon>
        <taxon>Pezizomycotina</taxon>
        <taxon>Sordariomycetes</taxon>
        <taxon>Sordariomycetidae</taxon>
        <taxon>Sordariales</taxon>
        <taxon>Podosporaceae</taxon>
        <taxon>Podospora</taxon>
    </lineage>
</organism>
<evidence type="ECO:0000313" key="9">
    <source>
        <dbReference type="Proteomes" id="UP001322138"/>
    </source>
</evidence>
<comment type="similarity">
    <text evidence="2">Belongs to the zinc-containing alcohol dehydrogenase family.</text>
</comment>
<dbReference type="Gene3D" id="3.90.180.10">
    <property type="entry name" value="Medium-chain alcohol dehydrogenases, catalytic domain"/>
    <property type="match status" value="1"/>
</dbReference>
<evidence type="ECO:0000313" key="8">
    <source>
        <dbReference type="EMBL" id="KAK4643900.1"/>
    </source>
</evidence>
<keyword evidence="4" id="KW-0862">Zinc</keyword>
<evidence type="ECO:0008006" key="10">
    <source>
        <dbReference type="Google" id="ProtNLM"/>
    </source>
</evidence>
<dbReference type="InterPro" id="IPR036291">
    <property type="entry name" value="NAD(P)-bd_dom_sf"/>
</dbReference>
<feature type="domain" description="Alcohol dehydrogenase-like C-terminal" evidence="6">
    <location>
        <begin position="250"/>
        <end position="382"/>
    </location>
</feature>
<evidence type="ECO:0000259" key="7">
    <source>
        <dbReference type="Pfam" id="PF08240"/>
    </source>
</evidence>
<comment type="caution">
    <text evidence="8">The sequence shown here is derived from an EMBL/GenBank/DDBJ whole genome shotgun (WGS) entry which is preliminary data.</text>
</comment>
<sequence>MMGYKRKVLETVVASKVRQVSLTNKQESKHIRQDFVTHTYKQNHNTKMSLPTHMRALHLPTISPDPQITLRTVPVPTVVPGSVLIRVLAAQVSQKVYDIYSGKVGFTLPPDMILGGGYAIGRVVQPGPDTTSLPVGKLVMIQSFLRARDNPDEIQAVWGSFDGGVPASREWIEKNWKNGSYAEYILAPLENVEPLDEERLCKPKGDGGLGYSVENLLQLPVQLVVLGGWKGIGLRAGERVIVAPATGQFGGAAVEVAVAMGAGQVIVMGRNMEILKRIQGLYPRGKIQIVPMSGDEDGDVQKLTSWGPVDAYLDISPAAATGSTHVGSCFKALRNYGRASLMGVLPEGLSVTYAMIVWKSLTVKGQYMYDRADAQQIVKMAESGVLRLGPETGVEVVGRFKFDEIDEAWAVASKNTQFGKLIALTP</sequence>